<evidence type="ECO:0000313" key="1">
    <source>
        <dbReference type="EMBL" id="GIQ85526.1"/>
    </source>
</evidence>
<keyword evidence="2" id="KW-1185">Reference proteome</keyword>
<gene>
    <name evidence="1" type="ORF">KIPB_007205</name>
</gene>
<proteinExistence type="predicted"/>
<protein>
    <submittedName>
        <fullName evidence="1">Uncharacterized protein</fullName>
    </submittedName>
</protein>
<sequence length="173" mass="18193">MDPLFKPVKDVPPFFFSQKVADNATLNLTTDHKTPSTKLDLFVKPKSVYAPASIHVSIPDAKSVTLKTSSSFNLPGAMKLKLDTDIPVTSPALASSSTSIRVPVGPAHCGVTVKSSTRDVTVLPSIQAGLFGVKVGAQTSVPLIGAKKGETMVGDAMANGLVTLRQKGKRHEV</sequence>
<evidence type="ECO:0000313" key="2">
    <source>
        <dbReference type="Proteomes" id="UP000265618"/>
    </source>
</evidence>
<dbReference type="EMBL" id="BDIP01001989">
    <property type="protein sequence ID" value="GIQ85526.1"/>
    <property type="molecule type" value="Genomic_DNA"/>
</dbReference>
<name>A0A9K3GKD9_9EUKA</name>
<comment type="caution">
    <text evidence="1">The sequence shown here is derived from an EMBL/GenBank/DDBJ whole genome shotgun (WGS) entry which is preliminary data.</text>
</comment>
<dbReference type="AlphaFoldDB" id="A0A9K3GKD9"/>
<reference evidence="1 2" key="1">
    <citation type="journal article" date="2018" name="PLoS ONE">
        <title>The draft genome of Kipferlia bialata reveals reductive genome evolution in fornicate parasites.</title>
        <authorList>
            <person name="Tanifuji G."/>
            <person name="Takabayashi S."/>
            <person name="Kume K."/>
            <person name="Takagi M."/>
            <person name="Nakayama T."/>
            <person name="Kamikawa R."/>
            <person name="Inagaki Y."/>
            <person name="Hashimoto T."/>
        </authorList>
    </citation>
    <scope>NUCLEOTIDE SEQUENCE [LARGE SCALE GENOMIC DNA]</scope>
    <source>
        <strain evidence="1">NY0173</strain>
    </source>
</reference>
<accession>A0A9K3GKD9</accession>
<dbReference type="Proteomes" id="UP000265618">
    <property type="component" value="Unassembled WGS sequence"/>
</dbReference>
<organism evidence="1 2">
    <name type="scientific">Kipferlia bialata</name>
    <dbReference type="NCBI Taxonomy" id="797122"/>
    <lineage>
        <taxon>Eukaryota</taxon>
        <taxon>Metamonada</taxon>
        <taxon>Carpediemonas-like organisms</taxon>
        <taxon>Kipferlia</taxon>
    </lineage>
</organism>
<feature type="non-terminal residue" evidence="1">
    <location>
        <position position="1"/>
    </location>
</feature>